<feature type="domain" description="Helicase HerA central" evidence="5">
    <location>
        <begin position="144"/>
        <end position="360"/>
    </location>
</feature>
<dbReference type="Pfam" id="PF01935">
    <property type="entry name" value="DUF87"/>
    <property type="match status" value="1"/>
</dbReference>
<comment type="similarity">
    <text evidence="1">Belongs to the HerA family.</text>
</comment>
<protein>
    <submittedName>
        <fullName evidence="6">Predicted ATPase</fullName>
    </submittedName>
</protein>
<gene>
    <name evidence="6" type="ordered locus">TSIB_0558</name>
</gene>
<evidence type="ECO:0000313" key="6">
    <source>
        <dbReference type="EMBL" id="ACS89623.1"/>
    </source>
</evidence>
<dbReference type="HOGENOM" id="CLU_023842_2_0_2"/>
<dbReference type="AlphaFoldDB" id="C6A1X8"/>
<comment type="catalytic activity">
    <reaction evidence="3">
        <text>ATP + H2O = ADP + phosphate + H(+)</text>
        <dbReference type="Rhea" id="RHEA:13065"/>
        <dbReference type="ChEBI" id="CHEBI:15377"/>
        <dbReference type="ChEBI" id="CHEBI:15378"/>
        <dbReference type="ChEBI" id="CHEBI:30616"/>
        <dbReference type="ChEBI" id="CHEBI:43474"/>
        <dbReference type="ChEBI" id="CHEBI:456216"/>
        <dbReference type="EC" id="5.6.2.3"/>
    </reaction>
</comment>
<reference evidence="6 7" key="1">
    <citation type="journal article" date="2009" name="Appl. Environ. Microbiol.">
        <title>Metabolic versatility and indigenous origin of the archaeon Thermococcus sibiricus, isolated from a siberian oil reservoir, as revealed by genome analysis.</title>
        <authorList>
            <person name="Mardanov A.V."/>
            <person name="Ravin N.V."/>
            <person name="Svetlitchnyi V.A."/>
            <person name="Beletsky A.V."/>
            <person name="Miroshnichenko M.L."/>
            <person name="Bonch-Osmolovskaya E.A."/>
            <person name="Skryabin K.G."/>
        </authorList>
    </citation>
    <scope>NUCLEOTIDE SEQUENCE [LARGE SCALE GENOMIC DNA]</scope>
    <source>
        <strain evidence="7">DSM 12597 / MM 739</strain>
    </source>
</reference>
<dbReference type="InterPro" id="IPR008571">
    <property type="entry name" value="HerA-like"/>
</dbReference>
<dbReference type="InterPro" id="IPR027417">
    <property type="entry name" value="P-loop_NTPase"/>
</dbReference>
<dbReference type="Proteomes" id="UP000009079">
    <property type="component" value="Chromosome"/>
</dbReference>
<dbReference type="OrthoDB" id="107033at2157"/>
<evidence type="ECO:0000259" key="5">
    <source>
        <dbReference type="Pfam" id="PF01935"/>
    </source>
</evidence>
<dbReference type="STRING" id="604354.TSIB_0558"/>
<keyword evidence="7" id="KW-1185">Reference proteome</keyword>
<evidence type="ECO:0000256" key="3">
    <source>
        <dbReference type="ARBA" id="ARBA00048954"/>
    </source>
</evidence>
<dbReference type="EMBL" id="CP001463">
    <property type="protein sequence ID" value="ACS89623.1"/>
    <property type="molecule type" value="Genomic_DNA"/>
</dbReference>
<evidence type="ECO:0000256" key="4">
    <source>
        <dbReference type="ARBA" id="ARBA00048988"/>
    </source>
</evidence>
<organism evidence="6 7">
    <name type="scientific">Thermococcus sibiricus (strain DSM 12597 / MM 739)</name>
    <dbReference type="NCBI Taxonomy" id="604354"/>
    <lineage>
        <taxon>Archaea</taxon>
        <taxon>Methanobacteriati</taxon>
        <taxon>Methanobacteriota</taxon>
        <taxon>Thermococci</taxon>
        <taxon>Thermococcales</taxon>
        <taxon>Thermococcaceae</taxon>
        <taxon>Thermococcus</taxon>
    </lineage>
</organism>
<dbReference type="PANTHER" id="PTHR42957">
    <property type="entry name" value="HELICASE MJ1565-RELATED"/>
    <property type="match status" value="1"/>
</dbReference>
<evidence type="ECO:0000256" key="1">
    <source>
        <dbReference type="ARBA" id="ARBA00007816"/>
    </source>
</evidence>
<name>C6A1X8_THESM</name>
<comment type="catalytic activity">
    <reaction evidence="2">
        <text>Couples ATP hydrolysis with the unwinding of duplex DNA by translocating in the 3'-5' direction.</text>
        <dbReference type="EC" id="5.6.2.4"/>
    </reaction>
</comment>
<dbReference type="GO" id="GO:0043139">
    <property type="term" value="F:5'-3' DNA helicase activity"/>
    <property type="evidence" value="ECO:0007669"/>
    <property type="project" value="UniProtKB-EC"/>
</dbReference>
<evidence type="ECO:0000256" key="2">
    <source>
        <dbReference type="ARBA" id="ARBA00034617"/>
    </source>
</evidence>
<accession>C6A1X8</accession>
<dbReference type="KEGG" id="tsi:TSIB_0558"/>
<comment type="catalytic activity">
    <reaction evidence="4">
        <text>ATP + H2O = ADP + phosphate + H(+)</text>
        <dbReference type="Rhea" id="RHEA:13065"/>
        <dbReference type="ChEBI" id="CHEBI:15377"/>
        <dbReference type="ChEBI" id="CHEBI:15378"/>
        <dbReference type="ChEBI" id="CHEBI:30616"/>
        <dbReference type="ChEBI" id="CHEBI:43474"/>
        <dbReference type="ChEBI" id="CHEBI:456216"/>
        <dbReference type="EC" id="5.6.2.4"/>
    </reaction>
</comment>
<dbReference type="SUPFAM" id="SSF52540">
    <property type="entry name" value="P-loop containing nucleoside triphosphate hydrolases"/>
    <property type="match status" value="1"/>
</dbReference>
<dbReference type="PANTHER" id="PTHR42957:SF1">
    <property type="entry name" value="HELICASE MJ1565-RELATED"/>
    <property type="match status" value="1"/>
</dbReference>
<dbReference type="GeneID" id="8095546"/>
<dbReference type="RefSeq" id="WP_015848843.1">
    <property type="nucleotide sequence ID" value="NC_012883.1"/>
</dbReference>
<dbReference type="GO" id="GO:0043138">
    <property type="term" value="F:3'-5' DNA helicase activity"/>
    <property type="evidence" value="ECO:0007669"/>
    <property type="project" value="UniProtKB-EC"/>
</dbReference>
<dbReference type="Gene3D" id="3.40.50.300">
    <property type="entry name" value="P-loop containing nucleotide triphosphate hydrolases"/>
    <property type="match status" value="2"/>
</dbReference>
<dbReference type="InterPro" id="IPR002789">
    <property type="entry name" value="HerA_central"/>
</dbReference>
<proteinExistence type="inferred from homology"/>
<evidence type="ECO:0000313" key="7">
    <source>
        <dbReference type="Proteomes" id="UP000009079"/>
    </source>
</evidence>
<sequence>MPEITGELGSFEKIGVVVGETTHSEFYFAIEDTKTPQIWDYVVVRSKEVVDGTEKDVLVLGQIVAITSYSPGLSEYTPYPVAEKLKDAEIIEPRNFAQVKVLGFTVGGKVLMPRRTIYPGTDVYLAPDDVLSQVYSYPDEEGLFIGHLITRPRVKVQLTIRGFRRHLAILAQTGAGKSYTAGVLLEELYDKGATVIVLDPHADYVFISQSKDGKRILPRVDVFRTRESTGRYTKEDIGHMETFEIKFSDLSPDEIFTITGIRDEWLNIQKAVRDAVKELKNEKPGRYTVEDLINKLESMDSNDSLRAIKYIEKLKGLKVFGEVTTPIENLLKPQHISVMDLSGLSDHVADYIAYKILSEVYYQREHGKYKYPVFVLVEEAHRFIPKKENTLSKRIAKRIAAEGRKFGVFLILLTQRPQKIDQDVLSQCNSQIIMRMTNPEDQKAVRASAEQVSEDLLNDLPGLNVGEAVIVGEMTKMPVMVKIRERKTKEGGADIDIVTRLSEALKEAKEYEESKDEIIREEIKEIRDILDM</sequence>
<dbReference type="eggNOG" id="arCOG00280">
    <property type="taxonomic scope" value="Archaea"/>
</dbReference>